<comment type="caution">
    <text evidence="12">The sequence shown here is derived from an EMBL/GenBank/DDBJ whole genome shotgun (WGS) entry which is preliminary data.</text>
</comment>
<keyword evidence="14" id="KW-1185">Reference proteome</keyword>
<keyword evidence="5 11" id="KW-1133">Transmembrane helix</keyword>
<evidence type="ECO:0000256" key="5">
    <source>
        <dbReference type="ARBA" id="ARBA00022989"/>
    </source>
</evidence>
<comment type="similarity">
    <text evidence="9 11">Belongs to the fluoride channel Fluc/FEX (TC 1.A.43) family.</text>
</comment>
<dbReference type="InterPro" id="IPR003691">
    <property type="entry name" value="FluC"/>
</dbReference>
<proteinExistence type="inferred from homology"/>
<evidence type="ECO:0000256" key="2">
    <source>
        <dbReference type="ARBA" id="ARBA00022475"/>
    </source>
</evidence>
<feature type="transmembrane region" description="Helical" evidence="11">
    <location>
        <begin position="60"/>
        <end position="80"/>
    </location>
</feature>
<keyword evidence="3" id="KW-0997">Cell inner membrane</keyword>
<evidence type="ECO:0000256" key="8">
    <source>
        <dbReference type="ARBA" id="ARBA00023303"/>
    </source>
</evidence>
<accession>A0ABT8CR15</accession>
<dbReference type="EMBL" id="JAUFQU010000014">
    <property type="protein sequence ID" value="MDN3709068.1"/>
    <property type="molecule type" value="Genomic_DNA"/>
</dbReference>
<comment type="catalytic activity">
    <reaction evidence="10">
        <text>fluoride(in) = fluoride(out)</text>
        <dbReference type="Rhea" id="RHEA:76159"/>
        <dbReference type="ChEBI" id="CHEBI:17051"/>
    </reaction>
    <physiologicalReaction direction="left-to-right" evidence="10">
        <dbReference type="Rhea" id="RHEA:76160"/>
    </physiologicalReaction>
</comment>
<keyword evidence="11" id="KW-0479">Metal-binding</keyword>
<sequence>MKSILLVAFGGAIGSCIRYLLNKLMLWNSFPLSTWIINISGSFLIGILFAYTLKNPESKWINLFLMTGLCGGFTTFSTFSLETLRLLQNHQYQLAIFYMLSSVIVALAATFLGFVIAK</sequence>
<feature type="transmembrane region" description="Helical" evidence="11">
    <location>
        <begin position="32"/>
        <end position="53"/>
    </location>
</feature>
<evidence type="ECO:0000256" key="4">
    <source>
        <dbReference type="ARBA" id="ARBA00022692"/>
    </source>
</evidence>
<reference evidence="14" key="2">
    <citation type="journal article" date="2019" name="Int. J. Syst. Evol. Microbiol.">
        <title>The Global Catalogue of Microorganisms (GCM) 10K type strain sequencing project: providing services to taxonomists for standard genome sequencing and annotation.</title>
        <authorList>
            <consortium name="The Broad Institute Genomics Platform"/>
            <consortium name="The Broad Institute Genome Sequencing Center for Infectious Disease"/>
            <person name="Wu L."/>
            <person name="Ma J."/>
        </authorList>
    </citation>
    <scope>NUCLEOTIDE SEQUENCE [LARGE SCALE GENOMIC DNA]</scope>
    <source>
        <strain evidence="14">CECT 7184</strain>
    </source>
</reference>
<evidence type="ECO:0000313" key="13">
    <source>
        <dbReference type="EMBL" id="MDN3709068.1"/>
    </source>
</evidence>
<name>A0ABT8CR15_9FLAO</name>
<evidence type="ECO:0000256" key="1">
    <source>
        <dbReference type="ARBA" id="ARBA00004651"/>
    </source>
</evidence>
<evidence type="ECO:0000313" key="14">
    <source>
        <dbReference type="Proteomes" id="UP001242368"/>
    </source>
</evidence>
<keyword evidence="4 11" id="KW-0812">Transmembrane</keyword>
<evidence type="ECO:0000256" key="6">
    <source>
        <dbReference type="ARBA" id="ARBA00023065"/>
    </source>
</evidence>
<keyword evidence="7 11" id="KW-0472">Membrane</keyword>
<organism evidence="12 14">
    <name type="scientific">Paenimyroides ceti</name>
    <dbReference type="NCBI Taxonomy" id="395087"/>
    <lineage>
        <taxon>Bacteria</taxon>
        <taxon>Pseudomonadati</taxon>
        <taxon>Bacteroidota</taxon>
        <taxon>Flavobacteriia</taxon>
        <taxon>Flavobacteriales</taxon>
        <taxon>Flavobacteriaceae</taxon>
        <taxon>Paenimyroides</taxon>
    </lineage>
</organism>
<comment type="activity regulation">
    <text evidence="11">Na(+) is not transported, but it plays an essential structural role and its presence is essential for fluoride channel function.</text>
</comment>
<keyword evidence="11" id="KW-0915">Sodium</keyword>
<dbReference type="PANTHER" id="PTHR28259">
    <property type="entry name" value="FLUORIDE EXPORT PROTEIN 1-RELATED"/>
    <property type="match status" value="1"/>
</dbReference>
<reference evidence="12" key="3">
    <citation type="submission" date="2023-06" db="EMBL/GenBank/DDBJ databases">
        <authorList>
            <person name="Lucena T."/>
            <person name="Sun Q."/>
        </authorList>
    </citation>
    <scope>NUCLEOTIDE SEQUENCE</scope>
    <source>
        <strain evidence="12">CECT 7184</strain>
    </source>
</reference>
<keyword evidence="2 11" id="KW-1003">Cell membrane</keyword>
<protein>
    <recommendedName>
        <fullName evidence="11">Fluoride-specific ion channel FluC</fullName>
    </recommendedName>
</protein>
<evidence type="ECO:0000256" key="11">
    <source>
        <dbReference type="HAMAP-Rule" id="MF_00454"/>
    </source>
</evidence>
<dbReference type="Pfam" id="PF02537">
    <property type="entry name" value="CRCB"/>
    <property type="match status" value="1"/>
</dbReference>
<feature type="binding site" evidence="11">
    <location>
        <position position="71"/>
    </location>
    <ligand>
        <name>Na(+)</name>
        <dbReference type="ChEBI" id="CHEBI:29101"/>
        <note>structural</note>
    </ligand>
</feature>
<comment type="function">
    <text evidence="11">Fluoride-specific ion channel. Important for reducing fluoride concentration in the cell, thus reducing its toxicity.</text>
</comment>
<evidence type="ECO:0000256" key="9">
    <source>
        <dbReference type="ARBA" id="ARBA00035120"/>
    </source>
</evidence>
<dbReference type="PROSITE" id="PS51257">
    <property type="entry name" value="PROKAR_LIPOPROTEIN"/>
    <property type="match status" value="1"/>
</dbReference>
<reference evidence="12" key="1">
    <citation type="journal article" date="2014" name="Int. J. Syst. Evol. Microbiol.">
        <title>Complete genome of a new Firmicutes species belonging to the dominant human colonic microbiota ('Ruminococcus bicirculans') reveals two chromosomes and a selective capacity to utilize plant glucans.</title>
        <authorList>
            <consortium name="NISC Comparative Sequencing Program"/>
            <person name="Wegmann U."/>
            <person name="Louis P."/>
            <person name="Goesmann A."/>
            <person name="Henrissat B."/>
            <person name="Duncan S.H."/>
            <person name="Flint H.J."/>
        </authorList>
    </citation>
    <scope>NUCLEOTIDE SEQUENCE</scope>
    <source>
        <strain evidence="12">CECT 7184</strain>
    </source>
</reference>
<feature type="transmembrane region" description="Helical" evidence="11">
    <location>
        <begin position="92"/>
        <end position="117"/>
    </location>
</feature>
<keyword evidence="8 11" id="KW-0407">Ion channel</keyword>
<comment type="subcellular location">
    <subcellularLocation>
        <location evidence="1 11">Cell membrane</location>
        <topology evidence="1 11">Multi-pass membrane protein</topology>
    </subcellularLocation>
</comment>
<evidence type="ECO:0000313" key="12">
    <source>
        <dbReference type="EMBL" id="MDN3706937.1"/>
    </source>
</evidence>
<evidence type="ECO:0000256" key="7">
    <source>
        <dbReference type="ARBA" id="ARBA00023136"/>
    </source>
</evidence>
<evidence type="ECO:0000256" key="3">
    <source>
        <dbReference type="ARBA" id="ARBA00022519"/>
    </source>
</evidence>
<dbReference type="NCBIfam" id="TIGR00494">
    <property type="entry name" value="crcB"/>
    <property type="match status" value="1"/>
</dbReference>
<dbReference type="Proteomes" id="UP001242368">
    <property type="component" value="Unassembled WGS sequence"/>
</dbReference>
<keyword evidence="6 11" id="KW-0406">Ion transport</keyword>
<keyword evidence="11" id="KW-0813">Transport</keyword>
<gene>
    <name evidence="11 12" type="primary">crcB</name>
    <name evidence="11" type="synonym">fluC</name>
    <name evidence="12" type="ORF">QW060_07295</name>
    <name evidence="13" type="ORF">QW060_18595</name>
</gene>
<dbReference type="RefSeq" id="WP_290362986.1">
    <property type="nucleotide sequence ID" value="NZ_JAUFQU010000001.1"/>
</dbReference>
<feature type="binding site" evidence="11">
    <location>
        <position position="74"/>
    </location>
    <ligand>
        <name>Na(+)</name>
        <dbReference type="ChEBI" id="CHEBI:29101"/>
        <note>structural</note>
    </ligand>
</feature>
<evidence type="ECO:0000256" key="10">
    <source>
        <dbReference type="ARBA" id="ARBA00035585"/>
    </source>
</evidence>
<dbReference type="EMBL" id="JAUFQU010000001">
    <property type="protein sequence ID" value="MDN3706937.1"/>
    <property type="molecule type" value="Genomic_DNA"/>
</dbReference>
<dbReference type="PANTHER" id="PTHR28259:SF1">
    <property type="entry name" value="FLUORIDE EXPORT PROTEIN 1-RELATED"/>
    <property type="match status" value="1"/>
</dbReference>
<dbReference type="HAMAP" id="MF_00454">
    <property type="entry name" value="FluC"/>
    <property type="match status" value="1"/>
</dbReference>